<protein>
    <submittedName>
        <fullName evidence="1">P-loop containing nucleoside triphosphate hydrolase</fullName>
    </submittedName>
</protein>
<dbReference type="GO" id="GO:0016787">
    <property type="term" value="F:hydrolase activity"/>
    <property type="evidence" value="ECO:0007669"/>
    <property type="project" value="UniProtKB-KW"/>
</dbReference>
<sequence length="91" mass="9817">MLGKSKGKAEVESAGGLDANVKESGCSFSVGQRQLASVPPLLPLFSSHQKILCLDECTADINVHTTSLLHNTKGMQSCNYHYHCSPHFNNS</sequence>
<reference evidence="1 2" key="1">
    <citation type="submission" date="2020-12" db="EMBL/GenBank/DDBJ databases">
        <title>Concerted genomic and epigenomic changes stabilize Arabidopsis allopolyploids.</title>
        <authorList>
            <person name="Chen Z."/>
        </authorList>
    </citation>
    <scope>NUCLEOTIDE SEQUENCE [LARGE SCALE GENOMIC DNA]</scope>
    <source>
        <strain evidence="1">Allo738</strain>
        <tissue evidence="1">Leaf</tissue>
    </source>
</reference>
<dbReference type="Proteomes" id="UP000694240">
    <property type="component" value="Chromosome 13"/>
</dbReference>
<keyword evidence="1" id="KW-0378">Hydrolase</keyword>
<name>A0A8T1XKU9_9BRAS</name>
<accession>A0A8T1XKU9</accession>
<evidence type="ECO:0000313" key="2">
    <source>
        <dbReference type="Proteomes" id="UP000694240"/>
    </source>
</evidence>
<gene>
    <name evidence="1" type="ORF">ISN45_Aa08g005560</name>
</gene>
<keyword evidence="2" id="KW-1185">Reference proteome</keyword>
<organism evidence="1 2">
    <name type="scientific">Arabidopsis thaliana x Arabidopsis arenosa</name>
    <dbReference type="NCBI Taxonomy" id="1240361"/>
    <lineage>
        <taxon>Eukaryota</taxon>
        <taxon>Viridiplantae</taxon>
        <taxon>Streptophyta</taxon>
        <taxon>Embryophyta</taxon>
        <taxon>Tracheophyta</taxon>
        <taxon>Spermatophyta</taxon>
        <taxon>Magnoliopsida</taxon>
        <taxon>eudicotyledons</taxon>
        <taxon>Gunneridae</taxon>
        <taxon>Pentapetalae</taxon>
        <taxon>rosids</taxon>
        <taxon>malvids</taxon>
        <taxon>Brassicales</taxon>
        <taxon>Brassicaceae</taxon>
        <taxon>Camelineae</taxon>
        <taxon>Arabidopsis</taxon>
    </lineage>
</organism>
<comment type="caution">
    <text evidence="1">The sequence shown here is derived from an EMBL/GenBank/DDBJ whole genome shotgun (WGS) entry which is preliminary data.</text>
</comment>
<evidence type="ECO:0000313" key="1">
    <source>
        <dbReference type="EMBL" id="KAG7532914.1"/>
    </source>
</evidence>
<proteinExistence type="predicted"/>
<dbReference type="AlphaFoldDB" id="A0A8T1XKU9"/>
<dbReference type="EMBL" id="JAEFBK010000013">
    <property type="protein sequence ID" value="KAG7532914.1"/>
    <property type="molecule type" value="Genomic_DNA"/>
</dbReference>